<feature type="non-terminal residue" evidence="1">
    <location>
        <position position="47"/>
    </location>
</feature>
<accession>A0ACA9NUK9</accession>
<evidence type="ECO:0000313" key="1">
    <source>
        <dbReference type="EMBL" id="CAG8669357.1"/>
    </source>
</evidence>
<dbReference type="Proteomes" id="UP000789860">
    <property type="component" value="Unassembled WGS sequence"/>
</dbReference>
<comment type="caution">
    <text evidence="1">The sequence shown here is derived from an EMBL/GenBank/DDBJ whole genome shotgun (WGS) entry which is preliminary data.</text>
</comment>
<feature type="non-terminal residue" evidence="1">
    <location>
        <position position="1"/>
    </location>
</feature>
<name>A0ACA9NUK9_9GLOM</name>
<organism evidence="1 2">
    <name type="scientific">Scutellospora calospora</name>
    <dbReference type="NCBI Taxonomy" id="85575"/>
    <lineage>
        <taxon>Eukaryota</taxon>
        <taxon>Fungi</taxon>
        <taxon>Fungi incertae sedis</taxon>
        <taxon>Mucoromycota</taxon>
        <taxon>Glomeromycotina</taxon>
        <taxon>Glomeromycetes</taxon>
        <taxon>Diversisporales</taxon>
        <taxon>Gigasporaceae</taxon>
        <taxon>Scutellospora</taxon>
    </lineage>
</organism>
<reference evidence="1" key="1">
    <citation type="submission" date="2021-06" db="EMBL/GenBank/DDBJ databases">
        <authorList>
            <person name="Kallberg Y."/>
            <person name="Tangrot J."/>
            <person name="Rosling A."/>
        </authorList>
    </citation>
    <scope>NUCLEOTIDE SEQUENCE</scope>
    <source>
        <strain evidence="1">AU212A</strain>
    </source>
</reference>
<evidence type="ECO:0000313" key="2">
    <source>
        <dbReference type="Proteomes" id="UP000789860"/>
    </source>
</evidence>
<dbReference type="EMBL" id="CAJVPM010028317">
    <property type="protein sequence ID" value="CAG8669357.1"/>
    <property type="molecule type" value="Genomic_DNA"/>
</dbReference>
<protein>
    <submittedName>
        <fullName evidence="1">1788_t:CDS:1</fullName>
    </submittedName>
</protein>
<keyword evidence="2" id="KW-1185">Reference proteome</keyword>
<gene>
    <name evidence="1" type="ORF">SCALOS_LOCUS9318</name>
</gene>
<proteinExistence type="predicted"/>
<sequence>NTQDKIPHIQQKSTHKRRIYNYNRMTKEKWEQFNKEVEQLINNTTTS</sequence>